<name>A0ABX8BMA5_9ACTN</name>
<organism evidence="2 3">
    <name type="scientific">Nocardiopsis changdeensis</name>
    <dbReference type="NCBI Taxonomy" id="2831969"/>
    <lineage>
        <taxon>Bacteria</taxon>
        <taxon>Bacillati</taxon>
        <taxon>Actinomycetota</taxon>
        <taxon>Actinomycetes</taxon>
        <taxon>Streptosporangiales</taxon>
        <taxon>Nocardiopsidaceae</taxon>
        <taxon>Nocardiopsis</taxon>
    </lineage>
</organism>
<dbReference type="RefSeq" id="WP_220564596.1">
    <property type="nucleotide sequence ID" value="NZ_CP074133.1"/>
</dbReference>
<sequence length="140" mass="15725">MAHDWQLTVDCAEPHRMAAFWSAALGYEVEDHQDLIERLAADGVIELEEHTTLVGGRRAWVTAAAVRDRPSGRRLLFQQVPEPKTVKNRWHIDVNAGPERLDAEVERLVGLGATVVRTVREPGTHHVVMLDVEGNEFCVQ</sequence>
<dbReference type="Pfam" id="PF18029">
    <property type="entry name" value="Glyoxalase_6"/>
    <property type="match status" value="1"/>
</dbReference>
<dbReference type="InterPro" id="IPR029068">
    <property type="entry name" value="Glyas_Bleomycin-R_OHBP_Dase"/>
</dbReference>
<proteinExistence type="predicted"/>
<evidence type="ECO:0000313" key="2">
    <source>
        <dbReference type="EMBL" id="QUX23374.1"/>
    </source>
</evidence>
<evidence type="ECO:0000313" key="3">
    <source>
        <dbReference type="Proteomes" id="UP000676079"/>
    </source>
</evidence>
<keyword evidence="3" id="KW-1185">Reference proteome</keyword>
<feature type="domain" description="Glyoxalase-like" evidence="1">
    <location>
        <begin position="6"/>
        <end position="139"/>
    </location>
</feature>
<protein>
    <recommendedName>
        <fullName evidence="1">Glyoxalase-like domain-containing protein</fullName>
    </recommendedName>
</protein>
<dbReference type="EMBL" id="CP074133">
    <property type="protein sequence ID" value="QUX23374.1"/>
    <property type="molecule type" value="Genomic_DNA"/>
</dbReference>
<reference evidence="2 3" key="1">
    <citation type="submission" date="2021-05" db="EMBL/GenBank/DDBJ databases">
        <title>Direct Submission.</title>
        <authorList>
            <person name="Li K."/>
            <person name="Gao J."/>
        </authorList>
    </citation>
    <scope>NUCLEOTIDE SEQUENCE [LARGE SCALE GENOMIC DNA]</scope>
    <source>
        <strain evidence="2 3">Mg02</strain>
    </source>
</reference>
<dbReference type="Gene3D" id="3.10.180.10">
    <property type="entry name" value="2,3-Dihydroxybiphenyl 1,2-Dioxygenase, domain 1"/>
    <property type="match status" value="1"/>
</dbReference>
<dbReference type="PANTHER" id="PTHR35908">
    <property type="entry name" value="HYPOTHETICAL FUSION PROTEIN"/>
    <property type="match status" value="1"/>
</dbReference>
<dbReference type="SUPFAM" id="SSF54593">
    <property type="entry name" value="Glyoxalase/Bleomycin resistance protein/Dihydroxybiphenyl dioxygenase"/>
    <property type="match status" value="1"/>
</dbReference>
<evidence type="ECO:0000259" key="1">
    <source>
        <dbReference type="Pfam" id="PF18029"/>
    </source>
</evidence>
<dbReference type="Proteomes" id="UP000676079">
    <property type="component" value="Chromosome"/>
</dbReference>
<dbReference type="InterPro" id="IPR041581">
    <property type="entry name" value="Glyoxalase_6"/>
</dbReference>
<accession>A0ABX8BMA5</accession>
<gene>
    <name evidence="2" type="ORF">KGD84_03000</name>
</gene>
<dbReference type="PANTHER" id="PTHR35908:SF1">
    <property type="entry name" value="CONSERVED PROTEIN"/>
    <property type="match status" value="1"/>
</dbReference>